<dbReference type="EMBL" id="LFWA01000011">
    <property type="protein sequence ID" value="KTW28724.1"/>
    <property type="molecule type" value="Genomic_DNA"/>
</dbReference>
<dbReference type="GeneID" id="28941092"/>
<keyword evidence="3" id="KW-1185">Reference proteome</keyword>
<keyword evidence="1" id="KW-0472">Membrane</keyword>
<sequence length="126" mass="14759">MSDKNDELPSYQASISPENTKQILFDLLDSNESQLITLTGTKCRKLFFFGVLFPFPILLIGVYIGLIHYPFFKKASFKDEQQQMYFEYIKEEEIRWGKRCLYLFGLILFAIGSILFAGFKSNWTTR</sequence>
<feature type="transmembrane region" description="Helical" evidence="1">
    <location>
        <begin position="100"/>
        <end position="119"/>
    </location>
</feature>
<feature type="transmembrane region" description="Helical" evidence="1">
    <location>
        <begin position="46"/>
        <end position="69"/>
    </location>
</feature>
<evidence type="ECO:0000313" key="3">
    <source>
        <dbReference type="Proteomes" id="UP000053447"/>
    </source>
</evidence>
<dbReference type="OrthoDB" id="5291082at2759"/>
<protein>
    <submittedName>
        <fullName evidence="2">Uncharacterized protein</fullName>
    </submittedName>
</protein>
<accession>A0A0W4ZK25</accession>
<organism evidence="2 3">
    <name type="scientific">Pneumocystis jirovecii (strain RU7)</name>
    <name type="common">Human pneumocystis pneumonia agent</name>
    <dbReference type="NCBI Taxonomy" id="1408657"/>
    <lineage>
        <taxon>Eukaryota</taxon>
        <taxon>Fungi</taxon>
        <taxon>Dikarya</taxon>
        <taxon>Ascomycota</taxon>
        <taxon>Taphrinomycotina</taxon>
        <taxon>Pneumocystomycetes</taxon>
        <taxon>Pneumocystaceae</taxon>
        <taxon>Pneumocystis</taxon>
    </lineage>
</organism>
<dbReference type="Proteomes" id="UP000053447">
    <property type="component" value="Unassembled WGS sequence"/>
</dbReference>
<gene>
    <name evidence="2" type="ORF">T551_02574</name>
</gene>
<keyword evidence="1" id="KW-1133">Transmembrane helix</keyword>
<proteinExistence type="predicted"/>
<evidence type="ECO:0000313" key="2">
    <source>
        <dbReference type="EMBL" id="KTW28724.1"/>
    </source>
</evidence>
<keyword evidence="1" id="KW-0812">Transmembrane</keyword>
<reference evidence="3" key="1">
    <citation type="journal article" date="2016" name="Nat. Commun.">
        <title>Genome analysis of three Pneumocystis species reveals adaptation mechanisms to life exclusively in mammalian hosts.</title>
        <authorList>
            <person name="Ma L."/>
            <person name="Chen Z."/>
            <person name="Huang D.W."/>
            <person name="Kutty G."/>
            <person name="Ishihara M."/>
            <person name="Wang H."/>
            <person name="Abouelleil A."/>
            <person name="Bishop L."/>
            <person name="Davey E."/>
            <person name="Deng R."/>
            <person name="Deng X."/>
            <person name="Fan L."/>
            <person name="Fantoni G."/>
            <person name="Fitzgerald M."/>
            <person name="Gogineni E."/>
            <person name="Goldberg J.M."/>
            <person name="Handley G."/>
            <person name="Hu X."/>
            <person name="Huber C."/>
            <person name="Jiao X."/>
            <person name="Jones K."/>
            <person name="Levin J.Z."/>
            <person name="Liu Y."/>
            <person name="Macdonald P."/>
            <person name="Melnikov A."/>
            <person name="Raley C."/>
            <person name="Sassi M."/>
            <person name="Sherman B.T."/>
            <person name="Song X."/>
            <person name="Sykes S."/>
            <person name="Tran B."/>
            <person name="Walsh L."/>
            <person name="Xia Y."/>
            <person name="Yang J."/>
            <person name="Young S."/>
            <person name="Zeng Q."/>
            <person name="Zheng X."/>
            <person name="Stephens R."/>
            <person name="Nusbaum C."/>
            <person name="Birren B.W."/>
            <person name="Azadi P."/>
            <person name="Lempicki R.A."/>
            <person name="Cuomo C.A."/>
            <person name="Kovacs J.A."/>
        </authorList>
    </citation>
    <scope>NUCLEOTIDE SEQUENCE [LARGE SCALE GENOMIC DNA]</scope>
    <source>
        <strain evidence="3">RU7</strain>
    </source>
</reference>
<dbReference type="VEuPathDB" id="FungiDB:T551_02574"/>
<comment type="caution">
    <text evidence="2">The sequence shown here is derived from an EMBL/GenBank/DDBJ whole genome shotgun (WGS) entry which is preliminary data.</text>
</comment>
<dbReference type="RefSeq" id="XP_018229059.1">
    <property type="nucleotide sequence ID" value="XM_018374837.1"/>
</dbReference>
<dbReference type="AlphaFoldDB" id="A0A0W4ZK25"/>
<name>A0A0W4ZK25_PNEJ7</name>
<evidence type="ECO:0000256" key="1">
    <source>
        <dbReference type="SAM" id="Phobius"/>
    </source>
</evidence>